<name>A0A5N0TJU7_9MICO</name>
<feature type="transmembrane region" description="Helical" evidence="2">
    <location>
        <begin position="12"/>
        <end position="29"/>
    </location>
</feature>
<keyword evidence="4" id="KW-1185">Reference proteome</keyword>
<keyword evidence="2" id="KW-0472">Membrane</keyword>
<feature type="transmembrane region" description="Helical" evidence="2">
    <location>
        <begin position="104"/>
        <end position="124"/>
    </location>
</feature>
<feature type="transmembrane region" description="Helical" evidence="2">
    <location>
        <begin position="74"/>
        <end position="98"/>
    </location>
</feature>
<evidence type="ECO:0000313" key="4">
    <source>
        <dbReference type="Proteomes" id="UP000326838"/>
    </source>
</evidence>
<dbReference type="AlphaFoldDB" id="A0A5N0TJU7"/>
<dbReference type="EMBL" id="VYUY01000005">
    <property type="protein sequence ID" value="KAA9135443.1"/>
    <property type="molecule type" value="Genomic_DNA"/>
</dbReference>
<dbReference type="RefSeq" id="WP_150891983.1">
    <property type="nucleotide sequence ID" value="NZ_VYUY01000005.1"/>
</dbReference>
<feature type="compositionally biased region" description="Basic and acidic residues" evidence="1">
    <location>
        <begin position="178"/>
        <end position="203"/>
    </location>
</feature>
<feature type="region of interest" description="Disordered" evidence="1">
    <location>
        <begin position="145"/>
        <end position="203"/>
    </location>
</feature>
<accession>A0A5N0TJU7</accession>
<keyword evidence="2" id="KW-1133">Transmembrane helix</keyword>
<evidence type="ECO:0000256" key="1">
    <source>
        <dbReference type="SAM" id="MobiDB-lite"/>
    </source>
</evidence>
<protein>
    <submittedName>
        <fullName evidence="3">Uncharacterized protein</fullName>
    </submittedName>
</protein>
<gene>
    <name evidence="3" type="ORF">F6B40_02675</name>
</gene>
<comment type="caution">
    <text evidence="3">The sequence shown here is derived from an EMBL/GenBank/DDBJ whole genome shotgun (WGS) entry which is preliminary data.</text>
</comment>
<evidence type="ECO:0000256" key="2">
    <source>
        <dbReference type="SAM" id="Phobius"/>
    </source>
</evidence>
<dbReference type="Proteomes" id="UP000326838">
    <property type="component" value="Unassembled WGS sequence"/>
</dbReference>
<organism evidence="3 4">
    <name type="scientific">Microbacterium caowuchunii</name>
    <dbReference type="NCBI Taxonomy" id="2614638"/>
    <lineage>
        <taxon>Bacteria</taxon>
        <taxon>Bacillati</taxon>
        <taxon>Actinomycetota</taxon>
        <taxon>Actinomycetes</taxon>
        <taxon>Micrococcales</taxon>
        <taxon>Microbacteriaceae</taxon>
        <taxon>Microbacterium</taxon>
    </lineage>
</organism>
<evidence type="ECO:0000313" key="3">
    <source>
        <dbReference type="EMBL" id="KAA9135443.1"/>
    </source>
</evidence>
<proteinExistence type="predicted"/>
<keyword evidence="2" id="KW-0812">Transmembrane</keyword>
<sequence length="203" mass="22282">MKTWIVRFVSLYVFNLVVLVLIGVLLTSVRVGWAAFWAALVLTAATIWLKPLVQRMFRSIAARSAERRTRLGEKLVQGLVVFVVEVVVWIAVVLLSGVDVRGFLWGWIIPPLALLLAFAAYDLIDDRIEARAGALYDRALGGRRGSTDGATTRGTAAPPIPETGGRSAAAPPRPAASRAEETPRKDRYDGLTEEQRRMLDDLG</sequence>
<feature type="transmembrane region" description="Helical" evidence="2">
    <location>
        <begin position="35"/>
        <end position="53"/>
    </location>
</feature>
<reference evidence="4" key="1">
    <citation type="submission" date="2019-09" db="EMBL/GenBank/DDBJ databases">
        <title>Mumia zhuanghuii sp. nov. isolated from the intestinal contents of plateau pika (Ochotona curzoniae) in the Qinghai-Tibet plateau of China.</title>
        <authorList>
            <person name="Tian Z."/>
        </authorList>
    </citation>
    <scope>NUCLEOTIDE SEQUENCE [LARGE SCALE GENOMIC DNA]</scope>
    <source>
        <strain evidence="4">L-033</strain>
    </source>
</reference>